<feature type="non-terminal residue" evidence="1">
    <location>
        <position position="1"/>
    </location>
</feature>
<dbReference type="EMBL" id="JAMKFB020000016">
    <property type="protein sequence ID" value="KAL0172865.1"/>
    <property type="molecule type" value="Genomic_DNA"/>
</dbReference>
<name>A0ABD0PGI4_CIRMR</name>
<dbReference type="AlphaFoldDB" id="A0ABD0PGI4"/>
<comment type="caution">
    <text evidence="1">The sequence shown here is derived from an EMBL/GenBank/DDBJ whole genome shotgun (WGS) entry which is preliminary data.</text>
</comment>
<reference evidence="1 2" key="1">
    <citation type="submission" date="2024-05" db="EMBL/GenBank/DDBJ databases">
        <title>Genome sequencing and assembly of Indian major carp, Cirrhinus mrigala (Hamilton, 1822).</title>
        <authorList>
            <person name="Mohindra V."/>
            <person name="Chowdhury L.M."/>
            <person name="Lal K."/>
            <person name="Jena J.K."/>
        </authorList>
    </citation>
    <scope>NUCLEOTIDE SEQUENCE [LARGE SCALE GENOMIC DNA]</scope>
    <source>
        <strain evidence="1">CM1030</strain>
        <tissue evidence="1">Blood</tissue>
    </source>
</reference>
<feature type="non-terminal residue" evidence="1">
    <location>
        <position position="50"/>
    </location>
</feature>
<organism evidence="1 2">
    <name type="scientific">Cirrhinus mrigala</name>
    <name type="common">Mrigala</name>
    <dbReference type="NCBI Taxonomy" id="683832"/>
    <lineage>
        <taxon>Eukaryota</taxon>
        <taxon>Metazoa</taxon>
        <taxon>Chordata</taxon>
        <taxon>Craniata</taxon>
        <taxon>Vertebrata</taxon>
        <taxon>Euteleostomi</taxon>
        <taxon>Actinopterygii</taxon>
        <taxon>Neopterygii</taxon>
        <taxon>Teleostei</taxon>
        <taxon>Ostariophysi</taxon>
        <taxon>Cypriniformes</taxon>
        <taxon>Cyprinidae</taxon>
        <taxon>Labeoninae</taxon>
        <taxon>Labeonini</taxon>
        <taxon>Cirrhinus</taxon>
    </lineage>
</organism>
<accession>A0ABD0PGI4</accession>
<protein>
    <submittedName>
        <fullName evidence="1">Uncharacterized protein</fullName>
    </submittedName>
</protein>
<evidence type="ECO:0000313" key="2">
    <source>
        <dbReference type="Proteomes" id="UP001529510"/>
    </source>
</evidence>
<proteinExistence type="predicted"/>
<dbReference type="Proteomes" id="UP001529510">
    <property type="component" value="Unassembled WGS sequence"/>
</dbReference>
<evidence type="ECO:0000313" key="1">
    <source>
        <dbReference type="EMBL" id="KAL0172865.1"/>
    </source>
</evidence>
<sequence length="50" mass="5667">FRGTAVLPLNESRQFSTDCMHSFVRCAVMLTKSNFIPRDALRRGELALLP</sequence>
<gene>
    <name evidence="1" type="ORF">M9458_033176</name>
</gene>
<keyword evidence="2" id="KW-1185">Reference proteome</keyword>